<protein>
    <recommendedName>
        <fullName evidence="11">DNA polymerase III subunit gamma/tau</fullName>
        <ecNumber evidence="11">2.7.7.7</ecNumber>
    </recommendedName>
</protein>
<dbReference type="PRINTS" id="PR00300">
    <property type="entry name" value="CLPPROTEASEA"/>
</dbReference>
<dbReference type="GO" id="GO:0006261">
    <property type="term" value="P:DNA-templated DNA replication"/>
    <property type="evidence" value="ECO:0007669"/>
    <property type="project" value="TreeGrafter"/>
</dbReference>
<dbReference type="FunFam" id="1.10.8.60:FF:000013">
    <property type="entry name" value="DNA polymerase III subunit gamma/tau"/>
    <property type="match status" value="1"/>
</dbReference>
<evidence type="ECO:0000313" key="15">
    <source>
        <dbReference type="Proteomes" id="UP000435649"/>
    </source>
</evidence>
<comment type="subunit">
    <text evidence="11">DNA polymerase III contains a core (composed of alpha, epsilon and theta chains) that associates with a tau subunit. This core dimerizes to form the POLIII' complex. PolIII' associates with the gamma complex (composed of gamma, delta, delta', psi and chi chains) and with the beta chain to form the complete DNA polymerase III complex.</text>
</comment>
<feature type="region of interest" description="Disordered" evidence="12">
    <location>
        <begin position="551"/>
        <end position="585"/>
    </location>
</feature>
<dbReference type="InterPro" id="IPR022754">
    <property type="entry name" value="DNA_pol_III_gamma-3"/>
</dbReference>
<evidence type="ECO:0000256" key="11">
    <source>
        <dbReference type="RuleBase" id="RU364063"/>
    </source>
</evidence>
<dbReference type="SMART" id="SM00382">
    <property type="entry name" value="AAA"/>
    <property type="match status" value="1"/>
</dbReference>
<dbReference type="PANTHER" id="PTHR11669:SF0">
    <property type="entry name" value="PROTEIN STICHEL-LIKE 2"/>
    <property type="match status" value="1"/>
</dbReference>
<evidence type="ECO:0000256" key="6">
    <source>
        <dbReference type="ARBA" id="ARBA00022741"/>
    </source>
</evidence>
<gene>
    <name evidence="11 14" type="primary">dnaX</name>
    <name evidence="14" type="ORF">FYJ85_01585</name>
</gene>
<evidence type="ECO:0000256" key="2">
    <source>
        <dbReference type="ARBA" id="ARBA00022679"/>
    </source>
</evidence>
<evidence type="ECO:0000256" key="9">
    <source>
        <dbReference type="ARBA" id="ARBA00022932"/>
    </source>
</evidence>
<dbReference type="InterPro" id="IPR003593">
    <property type="entry name" value="AAA+_ATPase"/>
</dbReference>
<comment type="catalytic activity">
    <reaction evidence="10 11">
        <text>DNA(n) + a 2'-deoxyribonucleoside 5'-triphosphate = DNA(n+1) + diphosphate</text>
        <dbReference type="Rhea" id="RHEA:22508"/>
        <dbReference type="Rhea" id="RHEA-COMP:17339"/>
        <dbReference type="Rhea" id="RHEA-COMP:17340"/>
        <dbReference type="ChEBI" id="CHEBI:33019"/>
        <dbReference type="ChEBI" id="CHEBI:61560"/>
        <dbReference type="ChEBI" id="CHEBI:173112"/>
        <dbReference type="EC" id="2.7.7.7"/>
    </reaction>
</comment>
<comment type="similarity">
    <text evidence="1 11">Belongs to the DnaX/STICHEL family.</text>
</comment>
<keyword evidence="4 11" id="KW-0235">DNA replication</keyword>
<feature type="domain" description="AAA+ ATPase" evidence="13">
    <location>
        <begin position="38"/>
        <end position="180"/>
    </location>
</feature>
<evidence type="ECO:0000256" key="1">
    <source>
        <dbReference type="ARBA" id="ARBA00006360"/>
    </source>
</evidence>
<evidence type="ECO:0000256" key="10">
    <source>
        <dbReference type="ARBA" id="ARBA00049244"/>
    </source>
</evidence>
<dbReference type="Gene3D" id="1.10.8.60">
    <property type="match status" value="1"/>
</dbReference>
<reference evidence="14 15" key="1">
    <citation type="submission" date="2019-08" db="EMBL/GenBank/DDBJ databases">
        <title>In-depth cultivation of the pig gut microbiome towards novel bacterial diversity and tailored functional studies.</title>
        <authorList>
            <person name="Wylensek D."/>
            <person name="Hitch T.C.A."/>
            <person name="Clavel T."/>
        </authorList>
    </citation>
    <scope>NUCLEOTIDE SEQUENCE [LARGE SCALE GENOMIC DNA]</scope>
    <source>
        <strain evidence="14 15">BBE-744-WT-12</strain>
    </source>
</reference>
<organism evidence="14 15">
    <name type="scientific">Victivallis lenta</name>
    <dbReference type="NCBI Taxonomy" id="2606640"/>
    <lineage>
        <taxon>Bacteria</taxon>
        <taxon>Pseudomonadati</taxon>
        <taxon>Lentisphaerota</taxon>
        <taxon>Lentisphaeria</taxon>
        <taxon>Victivallales</taxon>
        <taxon>Victivallaceae</taxon>
        <taxon>Victivallis</taxon>
    </lineage>
</organism>
<dbReference type="EMBL" id="VUNS01000001">
    <property type="protein sequence ID" value="MST95739.1"/>
    <property type="molecule type" value="Genomic_DNA"/>
</dbReference>
<keyword evidence="5" id="KW-0479">Metal-binding</keyword>
<dbReference type="RefSeq" id="WP_154416778.1">
    <property type="nucleotide sequence ID" value="NZ_VUNS01000001.1"/>
</dbReference>
<dbReference type="Pfam" id="PF13177">
    <property type="entry name" value="DNA_pol3_delta2"/>
    <property type="match status" value="1"/>
</dbReference>
<dbReference type="CDD" id="cd00009">
    <property type="entry name" value="AAA"/>
    <property type="match status" value="1"/>
</dbReference>
<dbReference type="PANTHER" id="PTHR11669">
    <property type="entry name" value="REPLICATION FACTOR C / DNA POLYMERASE III GAMMA-TAU SUBUNIT"/>
    <property type="match status" value="1"/>
</dbReference>
<dbReference type="Gene3D" id="3.40.50.300">
    <property type="entry name" value="P-loop containing nucleotide triphosphate hydrolases"/>
    <property type="match status" value="1"/>
</dbReference>
<evidence type="ECO:0000259" key="13">
    <source>
        <dbReference type="SMART" id="SM00382"/>
    </source>
</evidence>
<dbReference type="InterPro" id="IPR001270">
    <property type="entry name" value="ClpA/B"/>
</dbReference>
<keyword evidence="15" id="KW-1185">Reference proteome</keyword>
<dbReference type="InterPro" id="IPR045085">
    <property type="entry name" value="HLD_clamp_pol_III_gamma_tau"/>
</dbReference>
<evidence type="ECO:0000313" key="14">
    <source>
        <dbReference type="EMBL" id="MST95739.1"/>
    </source>
</evidence>
<evidence type="ECO:0000256" key="7">
    <source>
        <dbReference type="ARBA" id="ARBA00022833"/>
    </source>
</evidence>
<keyword evidence="8 11" id="KW-0067">ATP-binding</keyword>
<dbReference type="NCBIfam" id="TIGR02397">
    <property type="entry name" value="dnaX_nterm"/>
    <property type="match status" value="1"/>
</dbReference>
<dbReference type="Gene3D" id="1.20.272.10">
    <property type="match status" value="1"/>
</dbReference>
<evidence type="ECO:0000256" key="4">
    <source>
        <dbReference type="ARBA" id="ARBA00022705"/>
    </source>
</evidence>
<sequence length="613" mass="66841">MSEYQVIARKWRPQCFSDVVGQEHVVRTLRNAIRQQRTAHAYLFVGPRGVGKTTLARIFAKAMNCLDPQDGEPCCKCVSCRAVMEESSLDVIEIDAASRNSAADMRELAEDVMHQPVAGRYKIYIIDEVHMLTAQAWNALLKTVEEPPAHVKFIFATTEVHKVLKTIISRCQRFDLLPIPTRQIAERLRLIADREGVAINDEAVNAIARAAEGGMRDAQSLLDQMIAFFAQGDSTAITGEQVLSLFGLTDRADLDTILLGMLRNQPAEVVKVIGRLAKKGKNLETLFDDLLDALRAVQLCAILPDPGDLLNESAESIERFRKLAKLVRPDTIQILLETIAPVGRVLHDALNKQVYLETILLKAMREAHAVRINDLLARLNQLRTAGELKFLDQLPGEVKPAAPEVVVIEPLKPAAEMPKPEPAPAALVAEVSKPEVKEMPKPEPAPAAPVAEVPKPEAAPEAKPAVVEMPKPEPAPASPPVAEAPKPEAAPEAKPAVVEMPKPEPAPASPPVAEAPEPDYAELEASLMPAAEMQPVFDPNTGETVLVPVSAPVLPKSDDEHLAPETKPGRKKRRSIANDNPRALEEALNDPTVHEIVDLFGGKVVDIHRPEGE</sequence>
<comment type="function">
    <text evidence="11">DNA polymerase III is a complex, multichain enzyme responsible for most of the replicative synthesis in bacteria. This DNA polymerase also exhibits 3' to 5' exonuclease activity.</text>
</comment>
<dbReference type="GO" id="GO:0003887">
    <property type="term" value="F:DNA-directed DNA polymerase activity"/>
    <property type="evidence" value="ECO:0007669"/>
    <property type="project" value="UniProtKB-KW"/>
</dbReference>
<dbReference type="Proteomes" id="UP000435649">
    <property type="component" value="Unassembled WGS sequence"/>
</dbReference>
<keyword evidence="3 11" id="KW-0548">Nucleotidyltransferase</keyword>
<evidence type="ECO:0000256" key="12">
    <source>
        <dbReference type="SAM" id="MobiDB-lite"/>
    </source>
</evidence>
<dbReference type="InterPro" id="IPR008921">
    <property type="entry name" value="DNA_pol3_clamp-load_cplx_C"/>
</dbReference>
<dbReference type="InterPro" id="IPR027417">
    <property type="entry name" value="P-loop_NTPase"/>
</dbReference>
<dbReference type="GO" id="GO:0009360">
    <property type="term" value="C:DNA polymerase III complex"/>
    <property type="evidence" value="ECO:0007669"/>
    <property type="project" value="InterPro"/>
</dbReference>
<dbReference type="GO" id="GO:0003677">
    <property type="term" value="F:DNA binding"/>
    <property type="evidence" value="ECO:0007669"/>
    <property type="project" value="InterPro"/>
</dbReference>
<keyword evidence="9 11" id="KW-0239">DNA-directed DNA polymerase</keyword>
<accession>A0A844FZL9</accession>
<evidence type="ECO:0000256" key="8">
    <source>
        <dbReference type="ARBA" id="ARBA00022840"/>
    </source>
</evidence>
<dbReference type="InterPro" id="IPR012763">
    <property type="entry name" value="DNA_pol_III_sug/sutau_N"/>
</dbReference>
<feature type="compositionally biased region" description="Basic and acidic residues" evidence="12">
    <location>
        <begin position="556"/>
        <end position="568"/>
    </location>
</feature>
<dbReference type="GO" id="GO:0005524">
    <property type="term" value="F:ATP binding"/>
    <property type="evidence" value="ECO:0007669"/>
    <property type="project" value="UniProtKB-KW"/>
</dbReference>
<dbReference type="AlphaFoldDB" id="A0A844FZL9"/>
<dbReference type="InterPro" id="IPR050238">
    <property type="entry name" value="DNA_Rep/Repair_Clamp_Loader"/>
</dbReference>
<dbReference type="FunFam" id="3.40.50.300:FF:000014">
    <property type="entry name" value="DNA polymerase III subunit gamma/tau"/>
    <property type="match status" value="1"/>
</dbReference>
<dbReference type="Pfam" id="PF22608">
    <property type="entry name" value="DNAX_ATPase_lid"/>
    <property type="match status" value="1"/>
</dbReference>
<dbReference type="GO" id="GO:0046872">
    <property type="term" value="F:metal ion binding"/>
    <property type="evidence" value="ECO:0007669"/>
    <property type="project" value="UniProtKB-KW"/>
</dbReference>
<proteinExistence type="inferred from homology"/>
<feature type="region of interest" description="Disordered" evidence="12">
    <location>
        <begin position="434"/>
        <end position="523"/>
    </location>
</feature>
<dbReference type="CDD" id="cd18137">
    <property type="entry name" value="HLD_clamp_pol_III_gamma_tau"/>
    <property type="match status" value="1"/>
</dbReference>
<keyword evidence="7" id="KW-0862">Zinc</keyword>
<evidence type="ECO:0000256" key="5">
    <source>
        <dbReference type="ARBA" id="ARBA00022723"/>
    </source>
</evidence>
<dbReference type="Pfam" id="PF12169">
    <property type="entry name" value="DNA_pol3_gamma3"/>
    <property type="match status" value="1"/>
</dbReference>
<evidence type="ECO:0000256" key="3">
    <source>
        <dbReference type="ARBA" id="ARBA00022695"/>
    </source>
</evidence>
<dbReference type="SUPFAM" id="SSF48019">
    <property type="entry name" value="post-AAA+ oligomerization domain-like"/>
    <property type="match status" value="1"/>
</dbReference>
<comment type="caution">
    <text evidence="14">The sequence shown here is derived from an EMBL/GenBank/DDBJ whole genome shotgun (WGS) entry which is preliminary data.</text>
</comment>
<dbReference type="NCBIfam" id="NF004046">
    <property type="entry name" value="PRK05563.1"/>
    <property type="match status" value="1"/>
</dbReference>
<dbReference type="SUPFAM" id="SSF52540">
    <property type="entry name" value="P-loop containing nucleoside triphosphate hydrolases"/>
    <property type="match status" value="1"/>
</dbReference>
<keyword evidence="6 11" id="KW-0547">Nucleotide-binding</keyword>
<name>A0A844FZL9_9BACT</name>
<dbReference type="EC" id="2.7.7.7" evidence="11"/>
<keyword evidence="2 11" id="KW-0808">Transferase</keyword>